<dbReference type="AlphaFoldDB" id="A0A0D6QZL7"/>
<reference evidence="1" key="1">
    <citation type="submission" date="2015-03" db="EMBL/GenBank/DDBJ databases">
        <title>A transcriptome of Araucaria cunninghamii, an australian fine timber species.</title>
        <authorList>
            <person name="Jing Yi C.J.Y."/>
            <person name="Yin San L.Y.S."/>
            <person name="Abdul Karim S.S."/>
            <person name="Wan Azmi N.N."/>
            <person name="Hercus R.R."/>
            <person name="Croft L.L."/>
        </authorList>
    </citation>
    <scope>NUCLEOTIDE SEQUENCE</scope>
    <source>
        <strain evidence="1">MI0301</strain>
        <tissue evidence="1">Leaf</tissue>
    </source>
</reference>
<organism evidence="1">
    <name type="scientific">Araucaria cunninghamii</name>
    <name type="common">Hoop pine</name>
    <name type="synonym">Moreton Bay pine</name>
    <dbReference type="NCBI Taxonomy" id="56994"/>
    <lineage>
        <taxon>Eukaryota</taxon>
        <taxon>Viridiplantae</taxon>
        <taxon>Streptophyta</taxon>
        <taxon>Embryophyta</taxon>
        <taxon>Tracheophyta</taxon>
        <taxon>Spermatophyta</taxon>
        <taxon>Pinopsida</taxon>
        <taxon>Pinidae</taxon>
        <taxon>Conifers II</taxon>
        <taxon>Araucariales</taxon>
        <taxon>Araucariaceae</taxon>
        <taxon>Araucaria</taxon>
    </lineage>
</organism>
<dbReference type="NCBIfam" id="NF045496">
    <property type="entry name" value="FormamaseFmdA"/>
    <property type="match status" value="1"/>
</dbReference>
<dbReference type="InterPro" id="IPR054833">
    <property type="entry name" value="FormamaseFmdA"/>
</dbReference>
<dbReference type="InterPro" id="IPR004304">
    <property type="entry name" value="FmdA_AmdA"/>
</dbReference>
<accession>A0A0D6QZL7</accession>
<dbReference type="GO" id="GO:0016811">
    <property type="term" value="F:hydrolase activity, acting on carbon-nitrogen (but not peptide) bonds, in linear amides"/>
    <property type="evidence" value="ECO:0007669"/>
    <property type="project" value="InterPro"/>
</dbReference>
<dbReference type="EMBL" id="GCKF01035186">
    <property type="protein sequence ID" value="JAG97017.1"/>
    <property type="molecule type" value="Transcribed_RNA"/>
</dbReference>
<sequence>MAPRSPRLVIPVDVKRKPWEQEKPLHNRWHPDIPPVAEVSEGELFRVETVDWTGGAIGDNSSAEDVKCLNLSTVHYLSGPIKIVNACGLPAKPGDILIVEICNLGPLPGDEWGFTGTFDRENGGGFLTDHFPCATKAIWYFDGIYAHSPHIPGVRFPGLTHPGLIGTAPSKELLDIWNAREEALEKSNTQSITLCDVLHTRPLAHLPKAEGALLGMVKTGTSEWERIAAEAARTIPGRENGGNCDIKNLGRGSKVYFPVFVEGANLSMGDMHFSQGDGEVSFCGAIEMSGFLELKCEIIRGGMDKYLTPMGPTKLHVNPIFEIGPLEPRFSEWLVFEGISVDEKGRQHFLDASIAYKRAVLNAIDYLSKFGYSREQVYLLLSCCPCEGRLASIVDTPNAVATIAIPIAIFDQDIRPQKQGVPIGPRLIKKPDVLKCTYDGSLPVTRSQNSV</sequence>
<dbReference type="PANTHER" id="PTHR31891:SF1">
    <property type="entry name" value="FORMAMIDASE C869.04-RELATED"/>
    <property type="match status" value="1"/>
</dbReference>
<protein>
    <recommendedName>
        <fullName evidence="2">Formamidase</fullName>
    </recommendedName>
</protein>
<evidence type="ECO:0000313" key="1">
    <source>
        <dbReference type="EMBL" id="JAG97017.1"/>
    </source>
</evidence>
<dbReference type="PANTHER" id="PTHR31891">
    <property type="entry name" value="FORMAMIDASE C869.04-RELATED"/>
    <property type="match status" value="1"/>
</dbReference>
<dbReference type="Gene3D" id="2.60.120.580">
    <property type="entry name" value="Acetamidase/Formamidase-like domains"/>
    <property type="match status" value="2"/>
</dbReference>
<proteinExistence type="predicted"/>
<name>A0A0D6QZL7_ARACU</name>
<evidence type="ECO:0008006" key="2">
    <source>
        <dbReference type="Google" id="ProtNLM"/>
    </source>
</evidence>
<dbReference type="Pfam" id="PF03069">
    <property type="entry name" value="FmdA_AmdA"/>
    <property type="match status" value="1"/>
</dbReference>
<dbReference type="SUPFAM" id="SSF141130">
    <property type="entry name" value="Acetamidase/Formamidase-like"/>
    <property type="match status" value="1"/>
</dbReference>